<evidence type="ECO:0000256" key="1">
    <source>
        <dbReference type="SAM" id="Phobius"/>
    </source>
</evidence>
<dbReference type="EMBL" id="CAFBPU010000077">
    <property type="protein sequence ID" value="CAB5040368.1"/>
    <property type="molecule type" value="Genomic_DNA"/>
</dbReference>
<protein>
    <submittedName>
        <fullName evidence="2">Unannotated protein</fullName>
    </submittedName>
</protein>
<feature type="transmembrane region" description="Helical" evidence="1">
    <location>
        <begin position="12"/>
        <end position="35"/>
    </location>
</feature>
<accession>A0A6J7L0S0</accession>
<evidence type="ECO:0000313" key="3">
    <source>
        <dbReference type="EMBL" id="CAB5040368.1"/>
    </source>
</evidence>
<dbReference type="EMBL" id="CAFBND010000164">
    <property type="protein sequence ID" value="CAB4961601.1"/>
    <property type="molecule type" value="Genomic_DNA"/>
</dbReference>
<keyword evidence="1" id="KW-0472">Membrane</keyword>
<name>A0A6J7L0S0_9ZZZZ</name>
<sequence>MKRRTLDLTLATVGLVVALVMAIAGGLLLFAANFASDTVSSELSAQQIFFPPAAQLSPELQQFGGQQVTTGALAKSYSDMIAEHVDAVAGGKTYAEVSGEWIASSADPVKRDVALGAQRQTLFMGETLRGLLLNTYAFSIFGTVAYIGGLVALVAAVGLLLLAVVGFVHARGLPHATPSTAPETESVPA</sequence>
<gene>
    <name evidence="2" type="ORF">UFOPK3752_02316</name>
    <name evidence="3" type="ORF">UFOPK4150_02323</name>
</gene>
<keyword evidence="1" id="KW-0812">Transmembrane</keyword>
<feature type="transmembrane region" description="Helical" evidence="1">
    <location>
        <begin position="136"/>
        <end position="168"/>
    </location>
</feature>
<proteinExistence type="predicted"/>
<reference evidence="2" key="1">
    <citation type="submission" date="2020-05" db="EMBL/GenBank/DDBJ databases">
        <authorList>
            <person name="Chiriac C."/>
            <person name="Salcher M."/>
            <person name="Ghai R."/>
            <person name="Kavagutti S V."/>
        </authorList>
    </citation>
    <scope>NUCLEOTIDE SEQUENCE</scope>
</reference>
<keyword evidence="1" id="KW-1133">Transmembrane helix</keyword>
<dbReference type="AlphaFoldDB" id="A0A6J7L0S0"/>
<organism evidence="2">
    <name type="scientific">freshwater metagenome</name>
    <dbReference type="NCBI Taxonomy" id="449393"/>
    <lineage>
        <taxon>unclassified sequences</taxon>
        <taxon>metagenomes</taxon>
        <taxon>ecological metagenomes</taxon>
    </lineage>
</organism>
<evidence type="ECO:0000313" key="2">
    <source>
        <dbReference type="EMBL" id="CAB4961601.1"/>
    </source>
</evidence>